<keyword evidence="1" id="KW-0812">Transmembrane</keyword>
<evidence type="ECO:0000313" key="3">
    <source>
        <dbReference type="Proteomes" id="UP001519460"/>
    </source>
</evidence>
<evidence type="ECO:0000256" key="1">
    <source>
        <dbReference type="SAM" id="Phobius"/>
    </source>
</evidence>
<proteinExistence type="predicted"/>
<feature type="transmembrane region" description="Helical" evidence="1">
    <location>
        <begin position="124"/>
        <end position="150"/>
    </location>
</feature>
<keyword evidence="1" id="KW-1133">Transmembrane helix</keyword>
<comment type="caution">
    <text evidence="2">The sequence shown here is derived from an EMBL/GenBank/DDBJ whole genome shotgun (WGS) entry which is preliminary data.</text>
</comment>
<evidence type="ECO:0008006" key="4">
    <source>
        <dbReference type="Google" id="ProtNLM"/>
    </source>
</evidence>
<dbReference type="PANTHER" id="PTHR12242:SF1">
    <property type="entry name" value="MYND-TYPE DOMAIN-CONTAINING PROTEIN"/>
    <property type="match status" value="1"/>
</dbReference>
<name>A0ABD0KTH5_9CAEN</name>
<dbReference type="Proteomes" id="UP001519460">
    <property type="component" value="Unassembled WGS sequence"/>
</dbReference>
<evidence type="ECO:0000313" key="2">
    <source>
        <dbReference type="EMBL" id="KAK7490571.1"/>
    </source>
</evidence>
<dbReference type="EMBL" id="JACVVK020000125">
    <property type="protein sequence ID" value="KAK7490571.1"/>
    <property type="molecule type" value="Genomic_DNA"/>
</dbReference>
<gene>
    <name evidence="2" type="ORF">BaRGS_00018174</name>
</gene>
<keyword evidence="3" id="KW-1185">Reference proteome</keyword>
<dbReference type="InterPro" id="IPR049352">
    <property type="entry name" value="Rost"/>
</dbReference>
<feature type="transmembrane region" description="Helical" evidence="1">
    <location>
        <begin position="230"/>
        <end position="253"/>
    </location>
</feature>
<dbReference type="PANTHER" id="PTHR12242">
    <property type="entry name" value="OS02G0130600 PROTEIN-RELATED"/>
    <property type="match status" value="1"/>
</dbReference>
<feature type="transmembrane region" description="Helical" evidence="1">
    <location>
        <begin position="184"/>
        <end position="207"/>
    </location>
</feature>
<dbReference type="AlphaFoldDB" id="A0ABD0KTH5"/>
<sequence length="293" mass="32902">MSPKRSSVVDGGDEDRTCVSAVRDEFRCSSFWLGHAEPRILASDQWGFPKLYVGWRVFWALYHLTWSMYDWINNATTTERPGTWLVYLTNWTFLLLTANTIVQATVVLHVTFGRSDLEDGRTPWYLKVAWLVYEMASAASIAVTVLYFVLLFDGTLSVISTVTHLLNTVYVILDVCVTAMPVRLLHVIYVAAYTVAYLVFSLIYWAADGVNSDGEPYIYETLDWSKPQRAAPVVVGAALVGVPLVHLLLWTLYMIRSAIHRNACSGQHQEKATTTNSKKSTNHTAADCDDCSV</sequence>
<accession>A0ABD0KTH5</accession>
<feature type="transmembrane region" description="Helical" evidence="1">
    <location>
        <begin position="84"/>
        <end position="112"/>
    </location>
</feature>
<keyword evidence="1" id="KW-0472">Membrane</keyword>
<reference evidence="2 3" key="1">
    <citation type="journal article" date="2023" name="Sci. Data">
        <title>Genome assembly of the Korean intertidal mud-creeper Batillaria attramentaria.</title>
        <authorList>
            <person name="Patra A.K."/>
            <person name="Ho P.T."/>
            <person name="Jun S."/>
            <person name="Lee S.J."/>
            <person name="Kim Y."/>
            <person name="Won Y.J."/>
        </authorList>
    </citation>
    <scope>NUCLEOTIDE SEQUENCE [LARGE SCALE GENOMIC DNA]</scope>
    <source>
        <strain evidence="2">Wonlab-2016</strain>
    </source>
</reference>
<dbReference type="Pfam" id="PF21534">
    <property type="entry name" value="Rost"/>
    <property type="match status" value="1"/>
</dbReference>
<protein>
    <recommendedName>
        <fullName evidence="4">Protein rolling stone-like</fullName>
    </recommendedName>
</protein>
<organism evidence="2 3">
    <name type="scientific">Batillaria attramentaria</name>
    <dbReference type="NCBI Taxonomy" id="370345"/>
    <lineage>
        <taxon>Eukaryota</taxon>
        <taxon>Metazoa</taxon>
        <taxon>Spiralia</taxon>
        <taxon>Lophotrochozoa</taxon>
        <taxon>Mollusca</taxon>
        <taxon>Gastropoda</taxon>
        <taxon>Caenogastropoda</taxon>
        <taxon>Sorbeoconcha</taxon>
        <taxon>Cerithioidea</taxon>
        <taxon>Batillariidae</taxon>
        <taxon>Batillaria</taxon>
    </lineage>
</organism>